<dbReference type="InterPro" id="IPR033659">
    <property type="entry name" value="Ferrochelatase_N"/>
</dbReference>
<dbReference type="NCBIfam" id="TIGR00109">
    <property type="entry name" value="hemH"/>
    <property type="match status" value="1"/>
</dbReference>
<keyword evidence="5 7" id="KW-0627">Porphyrin biosynthesis</keyword>
<comment type="subcellular location">
    <subcellularLocation>
        <location evidence="7 8">Cytoplasm</location>
    </subcellularLocation>
</comment>
<dbReference type="Proteomes" id="UP000051176">
    <property type="component" value="Unassembled WGS sequence"/>
</dbReference>
<dbReference type="PROSITE" id="PS00534">
    <property type="entry name" value="FERROCHELATASE"/>
    <property type="match status" value="1"/>
</dbReference>
<proteinExistence type="inferred from homology"/>
<dbReference type="AlphaFoldDB" id="A0A0R1GRM5"/>
<accession>A0A0R1GRM5</accession>
<name>A0A0R1GRM5_9LACO</name>
<dbReference type="PANTHER" id="PTHR11108">
    <property type="entry name" value="FERROCHELATASE"/>
    <property type="match status" value="1"/>
</dbReference>
<dbReference type="HAMAP" id="MF_00323">
    <property type="entry name" value="Ferrochelatase"/>
    <property type="match status" value="1"/>
</dbReference>
<organism evidence="9 10">
    <name type="scientific">Levilactobacillus parabrevis ATCC 53295</name>
    <dbReference type="NCBI Taxonomy" id="1267003"/>
    <lineage>
        <taxon>Bacteria</taxon>
        <taxon>Bacillati</taxon>
        <taxon>Bacillota</taxon>
        <taxon>Bacilli</taxon>
        <taxon>Lactobacillales</taxon>
        <taxon>Lactobacillaceae</taxon>
        <taxon>Levilactobacillus</taxon>
    </lineage>
</organism>
<evidence type="ECO:0000313" key="10">
    <source>
        <dbReference type="Proteomes" id="UP000051176"/>
    </source>
</evidence>
<comment type="similarity">
    <text evidence="7 8">Belongs to the ferrochelatase family.</text>
</comment>
<dbReference type="EMBL" id="AZCZ01000016">
    <property type="protein sequence ID" value="KRK36764.1"/>
    <property type="molecule type" value="Genomic_DNA"/>
</dbReference>
<evidence type="ECO:0000256" key="3">
    <source>
        <dbReference type="ARBA" id="ARBA00023133"/>
    </source>
</evidence>
<dbReference type="UniPathway" id="UPA00252"/>
<gene>
    <name evidence="7" type="primary">cpfC</name>
    <name evidence="9" type="ORF">FD07_GL000503</name>
</gene>
<comment type="caution">
    <text evidence="7">Lacks conserved residue(s) required for the propagation of feature annotation.</text>
</comment>
<dbReference type="OrthoDB" id="9809741at2"/>
<dbReference type="GO" id="GO:0005737">
    <property type="term" value="C:cytoplasm"/>
    <property type="evidence" value="ECO:0007669"/>
    <property type="project" value="UniProtKB-SubCell"/>
</dbReference>
<dbReference type="GO" id="GO:0046872">
    <property type="term" value="F:metal ion binding"/>
    <property type="evidence" value="ECO:0007669"/>
    <property type="project" value="UniProtKB-UniRule"/>
</dbReference>
<keyword evidence="3 7" id="KW-0350">Heme biosynthesis</keyword>
<dbReference type="eggNOG" id="COG0276">
    <property type="taxonomic scope" value="Bacteria"/>
</dbReference>
<dbReference type="GO" id="GO:0006783">
    <property type="term" value="P:heme biosynthetic process"/>
    <property type="evidence" value="ECO:0007669"/>
    <property type="project" value="UniProtKB-UniRule"/>
</dbReference>
<keyword evidence="7 8" id="KW-0963">Cytoplasm</keyword>
<feature type="binding site" evidence="7">
    <location>
        <position position="266"/>
    </location>
    <ligand>
        <name>Fe(2+)</name>
        <dbReference type="ChEBI" id="CHEBI:29033"/>
    </ligand>
</feature>
<dbReference type="InterPro" id="IPR033644">
    <property type="entry name" value="Ferrochelatase_C"/>
</dbReference>
<dbReference type="InterPro" id="IPR001015">
    <property type="entry name" value="Ferrochelatase"/>
</dbReference>
<dbReference type="Pfam" id="PF00762">
    <property type="entry name" value="Ferrochelatase"/>
    <property type="match status" value="1"/>
</dbReference>
<dbReference type="InterPro" id="IPR019772">
    <property type="entry name" value="Ferrochelatase_AS"/>
</dbReference>
<dbReference type="RefSeq" id="WP_020089404.1">
    <property type="nucleotide sequence ID" value="NZ_AZCZ01000016.1"/>
</dbReference>
<keyword evidence="2 7" id="KW-0408">Iron</keyword>
<comment type="pathway">
    <text evidence="1 7 8">Porphyrin-containing compound metabolism; protoheme biosynthesis.</text>
</comment>
<sequence length="316" mass="35586">MHQGLLLVNLGSPASPQTADVRAYLKTFLSDRSVIEMPPALWQPILQGIILPLRSWRSATFYQHIWTKEGSPLIVYTQRITQQVQSQLPGWDVRYAMTYGEPDIAKTLKSMVQAGCANIVLLPLFPQYTQSTHDAIFKQAATSQAPLTTIRHFYQDSAYLDLLADQVWQAYQQGSFDAVLFSYHSIPSAMVAHGDPYPTECQTTTQGVLARLPNLPATKVQTVYQSKFGPMPWQKPYLKNTLMQLVELGKRNVLIATPSFVADCLETLEEDYVQNYQTFKASGGDTFQMVPPMNDDPRFAKVLANLARRKVRDVHA</sequence>
<keyword evidence="10" id="KW-1185">Reference proteome</keyword>
<evidence type="ECO:0000256" key="6">
    <source>
        <dbReference type="ARBA" id="ARBA00024536"/>
    </source>
</evidence>
<evidence type="ECO:0000256" key="1">
    <source>
        <dbReference type="ARBA" id="ARBA00004744"/>
    </source>
</evidence>
<dbReference type="SUPFAM" id="SSF53800">
    <property type="entry name" value="Chelatase"/>
    <property type="match status" value="1"/>
</dbReference>
<keyword evidence="4 7" id="KW-0456">Lyase</keyword>
<dbReference type="CDD" id="cd03411">
    <property type="entry name" value="Ferrochelatase_N"/>
    <property type="match status" value="1"/>
</dbReference>
<dbReference type="STRING" id="357278.IV61_GL000614"/>
<evidence type="ECO:0000256" key="2">
    <source>
        <dbReference type="ARBA" id="ARBA00023004"/>
    </source>
</evidence>
<protein>
    <recommendedName>
        <fullName evidence="7">Coproporphyrin III ferrochelatase</fullName>
        <ecNumber evidence="7">4.99.1.9</ecNumber>
    </recommendedName>
</protein>
<dbReference type="EC" id="4.99.1.9" evidence="7"/>
<evidence type="ECO:0000256" key="8">
    <source>
        <dbReference type="RuleBase" id="RU000607"/>
    </source>
</evidence>
<comment type="function">
    <text evidence="7 8">Involved in coproporphyrin-dependent heme b biosynthesis. Catalyzes the insertion of ferrous iron into coproporphyrin III to form Fe-coproporphyrin III.</text>
</comment>
<evidence type="ECO:0000256" key="7">
    <source>
        <dbReference type="HAMAP-Rule" id="MF_00323"/>
    </source>
</evidence>
<dbReference type="PANTHER" id="PTHR11108:SF1">
    <property type="entry name" value="FERROCHELATASE, MITOCHONDRIAL"/>
    <property type="match status" value="1"/>
</dbReference>
<comment type="catalytic activity">
    <reaction evidence="6">
        <text>Fe-coproporphyrin III + 2 H(+) = coproporphyrin III + Fe(2+)</text>
        <dbReference type="Rhea" id="RHEA:49572"/>
        <dbReference type="ChEBI" id="CHEBI:15378"/>
        <dbReference type="ChEBI" id="CHEBI:29033"/>
        <dbReference type="ChEBI" id="CHEBI:68438"/>
        <dbReference type="ChEBI" id="CHEBI:131725"/>
        <dbReference type="EC" id="4.99.1.9"/>
    </reaction>
    <physiologicalReaction direction="right-to-left" evidence="6">
        <dbReference type="Rhea" id="RHEA:49574"/>
    </physiologicalReaction>
</comment>
<keyword evidence="7" id="KW-0479">Metal-binding</keyword>
<evidence type="ECO:0000256" key="5">
    <source>
        <dbReference type="ARBA" id="ARBA00023244"/>
    </source>
</evidence>
<feature type="binding site" evidence="7">
    <location>
        <position position="184"/>
    </location>
    <ligand>
        <name>Fe(2+)</name>
        <dbReference type="ChEBI" id="CHEBI:29033"/>
    </ligand>
</feature>
<dbReference type="GO" id="GO:0004325">
    <property type="term" value="F:ferrochelatase activity"/>
    <property type="evidence" value="ECO:0007669"/>
    <property type="project" value="UniProtKB-UniRule"/>
</dbReference>
<dbReference type="Gene3D" id="3.40.50.1400">
    <property type="match status" value="2"/>
</dbReference>
<dbReference type="CDD" id="cd00419">
    <property type="entry name" value="Ferrochelatase_C"/>
    <property type="match status" value="1"/>
</dbReference>
<comment type="caution">
    <text evidence="9">The sequence shown here is derived from an EMBL/GenBank/DDBJ whole genome shotgun (WGS) entry which is preliminary data.</text>
</comment>
<dbReference type="PATRIC" id="fig|1267003.4.peg.541"/>
<reference evidence="9 10" key="1">
    <citation type="journal article" date="2015" name="Genome Announc.">
        <title>Expanding the biotechnology potential of lactobacilli through comparative genomics of 213 strains and associated genera.</title>
        <authorList>
            <person name="Sun Z."/>
            <person name="Harris H.M."/>
            <person name="McCann A."/>
            <person name="Guo C."/>
            <person name="Argimon S."/>
            <person name="Zhang W."/>
            <person name="Yang X."/>
            <person name="Jeffery I.B."/>
            <person name="Cooney J.C."/>
            <person name="Kagawa T.F."/>
            <person name="Liu W."/>
            <person name="Song Y."/>
            <person name="Salvetti E."/>
            <person name="Wrobel A."/>
            <person name="Rasinkangas P."/>
            <person name="Parkhill J."/>
            <person name="Rea M.C."/>
            <person name="O'Sullivan O."/>
            <person name="Ritari J."/>
            <person name="Douillard F.P."/>
            <person name="Paul Ross R."/>
            <person name="Yang R."/>
            <person name="Briner A.E."/>
            <person name="Felis G.E."/>
            <person name="de Vos W.M."/>
            <person name="Barrangou R."/>
            <person name="Klaenhammer T.R."/>
            <person name="Caufield P.W."/>
            <person name="Cui Y."/>
            <person name="Zhang H."/>
            <person name="O'Toole P.W."/>
        </authorList>
    </citation>
    <scope>NUCLEOTIDE SEQUENCE [LARGE SCALE GENOMIC DNA]</scope>
    <source>
        <strain evidence="9 10">ATCC 53295</strain>
    </source>
</reference>
<evidence type="ECO:0000256" key="4">
    <source>
        <dbReference type="ARBA" id="ARBA00023239"/>
    </source>
</evidence>
<evidence type="ECO:0000313" key="9">
    <source>
        <dbReference type="EMBL" id="KRK36764.1"/>
    </source>
</evidence>